<dbReference type="PANTHER" id="PTHR23025:SF3">
    <property type="entry name" value="HORMONE-SENSITIVE LIPASE"/>
    <property type="match status" value="1"/>
</dbReference>
<sequence length="236" mass="25400">RNIILHCTGGGFVSHTIAGDLPYLLDWSAATNSVVIVPEYGLLPQHKFPDAISEITQIYRGLRCGSVATVLGFQSDRIIVSGESVGGNLAAALTVTIIMDQMEHQSIELTASKSIEFVNDREDDLSGSENEDGSSDSSRFNIFVPDALIIGCPALNLSLELTPSRVEGANDPVLPSGLIAAISNSYIPLDGDYPKTHPIASPYFASDEILRQFPPTLIFTSSEDPFRKSSLFTVLV</sequence>
<evidence type="ECO:0000313" key="2">
    <source>
        <dbReference type="EMBL" id="ACI64149.1"/>
    </source>
</evidence>
<dbReference type="GeneID" id="7442993"/>
<name>B5YLW7_THAPS</name>
<evidence type="ECO:0000259" key="1">
    <source>
        <dbReference type="Pfam" id="PF07859"/>
    </source>
</evidence>
<dbReference type="Gene3D" id="3.40.50.1820">
    <property type="entry name" value="alpha/beta hydrolase"/>
    <property type="match status" value="1"/>
</dbReference>
<protein>
    <recommendedName>
        <fullName evidence="1">Alpha/beta hydrolase fold-3 domain-containing protein</fullName>
    </recommendedName>
</protein>
<feature type="non-terminal residue" evidence="2">
    <location>
        <position position="1"/>
    </location>
</feature>
<dbReference type="Proteomes" id="UP000001449">
    <property type="component" value="Chromosome 18"/>
</dbReference>
<accession>B5YLW7</accession>
<dbReference type="AlphaFoldDB" id="B5YLW7"/>
<proteinExistence type="predicted"/>
<dbReference type="SUPFAM" id="SSF53474">
    <property type="entry name" value="alpha/beta-Hydrolases"/>
    <property type="match status" value="1"/>
</dbReference>
<dbReference type="InParanoid" id="B5YLW7"/>
<dbReference type="InterPro" id="IPR029058">
    <property type="entry name" value="AB_hydrolase_fold"/>
</dbReference>
<dbReference type="HOGENOM" id="CLU_1178086_0_0_1"/>
<dbReference type="STRING" id="35128.B5YLW7"/>
<reference evidence="2 3" key="2">
    <citation type="journal article" date="2008" name="Nature">
        <title>The Phaeodactylum genome reveals the evolutionary history of diatom genomes.</title>
        <authorList>
            <person name="Bowler C."/>
            <person name="Allen A.E."/>
            <person name="Badger J.H."/>
            <person name="Grimwood J."/>
            <person name="Jabbari K."/>
            <person name="Kuo A."/>
            <person name="Maheswari U."/>
            <person name="Martens C."/>
            <person name="Maumus F."/>
            <person name="Otillar R.P."/>
            <person name="Rayko E."/>
            <person name="Salamov A."/>
            <person name="Vandepoele K."/>
            <person name="Beszteri B."/>
            <person name="Gruber A."/>
            <person name="Heijde M."/>
            <person name="Katinka M."/>
            <person name="Mock T."/>
            <person name="Valentin K."/>
            <person name="Verret F."/>
            <person name="Berges J.A."/>
            <person name="Brownlee C."/>
            <person name="Cadoret J.P."/>
            <person name="Chiovitti A."/>
            <person name="Choi C.J."/>
            <person name="Coesel S."/>
            <person name="De Martino A."/>
            <person name="Detter J.C."/>
            <person name="Durkin C."/>
            <person name="Falciatore A."/>
            <person name="Fournet J."/>
            <person name="Haruta M."/>
            <person name="Huysman M.J."/>
            <person name="Jenkins B.D."/>
            <person name="Jiroutova K."/>
            <person name="Jorgensen R.E."/>
            <person name="Joubert Y."/>
            <person name="Kaplan A."/>
            <person name="Kroger N."/>
            <person name="Kroth P.G."/>
            <person name="La Roche J."/>
            <person name="Lindquist E."/>
            <person name="Lommer M."/>
            <person name="Martin-Jezequel V."/>
            <person name="Lopez P.J."/>
            <person name="Lucas S."/>
            <person name="Mangogna M."/>
            <person name="McGinnis K."/>
            <person name="Medlin L.K."/>
            <person name="Montsant A."/>
            <person name="Oudot-Le Secq M.P."/>
            <person name="Napoli C."/>
            <person name="Obornik M."/>
            <person name="Parker M.S."/>
            <person name="Petit J.L."/>
            <person name="Porcel B.M."/>
            <person name="Poulsen N."/>
            <person name="Robison M."/>
            <person name="Rychlewski L."/>
            <person name="Rynearson T.A."/>
            <person name="Schmutz J."/>
            <person name="Shapiro H."/>
            <person name="Siaut M."/>
            <person name="Stanley M."/>
            <person name="Sussman M.R."/>
            <person name="Taylor A.R."/>
            <person name="Vardi A."/>
            <person name="von Dassow P."/>
            <person name="Vyverman W."/>
            <person name="Willis A."/>
            <person name="Wyrwicz L.S."/>
            <person name="Rokhsar D.S."/>
            <person name="Weissenbach J."/>
            <person name="Armbrust E.V."/>
            <person name="Green B.R."/>
            <person name="Van de Peer Y."/>
            <person name="Grigoriev I.V."/>
        </authorList>
    </citation>
    <scope>NUCLEOTIDE SEQUENCE [LARGE SCALE GENOMIC DNA]</scope>
    <source>
        <strain evidence="2 3">CCMP1335</strain>
    </source>
</reference>
<dbReference type="PaxDb" id="35128-Thaps264523"/>
<dbReference type="Pfam" id="PF07859">
    <property type="entry name" value="Abhydrolase_3"/>
    <property type="match status" value="1"/>
</dbReference>
<dbReference type="PANTHER" id="PTHR23025">
    <property type="entry name" value="TRIACYLGLYCEROL LIPASE"/>
    <property type="match status" value="1"/>
</dbReference>
<dbReference type="GO" id="GO:0016787">
    <property type="term" value="F:hydrolase activity"/>
    <property type="evidence" value="ECO:0007669"/>
    <property type="project" value="InterPro"/>
</dbReference>
<feature type="domain" description="Alpha/beta hydrolase fold-3" evidence="1">
    <location>
        <begin position="5"/>
        <end position="229"/>
    </location>
</feature>
<dbReference type="RefSeq" id="XP_002295432.1">
    <property type="nucleotide sequence ID" value="XM_002295396.1"/>
</dbReference>
<keyword evidence="3" id="KW-1185">Reference proteome</keyword>
<reference evidence="2 3" key="1">
    <citation type="journal article" date="2004" name="Science">
        <title>The genome of the diatom Thalassiosira pseudonana: ecology, evolution, and metabolism.</title>
        <authorList>
            <person name="Armbrust E.V."/>
            <person name="Berges J.A."/>
            <person name="Bowler C."/>
            <person name="Green B.R."/>
            <person name="Martinez D."/>
            <person name="Putnam N.H."/>
            <person name="Zhou S."/>
            <person name="Allen A.E."/>
            <person name="Apt K.E."/>
            <person name="Bechner M."/>
            <person name="Brzezinski M.A."/>
            <person name="Chaal B.K."/>
            <person name="Chiovitti A."/>
            <person name="Davis A.K."/>
            <person name="Demarest M.S."/>
            <person name="Detter J.C."/>
            <person name="Glavina T."/>
            <person name="Goodstein D."/>
            <person name="Hadi M.Z."/>
            <person name="Hellsten U."/>
            <person name="Hildebrand M."/>
            <person name="Jenkins B.D."/>
            <person name="Jurka J."/>
            <person name="Kapitonov V.V."/>
            <person name="Kroger N."/>
            <person name="Lau W.W."/>
            <person name="Lane T.W."/>
            <person name="Larimer F.W."/>
            <person name="Lippmeier J.C."/>
            <person name="Lucas S."/>
            <person name="Medina M."/>
            <person name="Montsant A."/>
            <person name="Obornik M."/>
            <person name="Parker M.S."/>
            <person name="Palenik B."/>
            <person name="Pazour G.J."/>
            <person name="Richardson P.M."/>
            <person name="Rynearson T.A."/>
            <person name="Saito M.A."/>
            <person name="Schwartz D.C."/>
            <person name="Thamatrakoln K."/>
            <person name="Valentin K."/>
            <person name="Vardi A."/>
            <person name="Wilkerson F.P."/>
            <person name="Rokhsar D.S."/>
        </authorList>
    </citation>
    <scope>NUCLEOTIDE SEQUENCE [LARGE SCALE GENOMIC DNA]</scope>
    <source>
        <strain evidence="2 3">CCMP1335</strain>
    </source>
</reference>
<evidence type="ECO:0000313" key="3">
    <source>
        <dbReference type="Proteomes" id="UP000001449"/>
    </source>
</evidence>
<feature type="non-terminal residue" evidence="2">
    <location>
        <position position="236"/>
    </location>
</feature>
<dbReference type="InterPro" id="IPR013094">
    <property type="entry name" value="AB_hydrolase_3"/>
</dbReference>
<dbReference type="KEGG" id="tps:THAPS_264523"/>
<gene>
    <name evidence="2" type="ORF">THAPS_264523</name>
</gene>
<organism evidence="2 3">
    <name type="scientific">Thalassiosira pseudonana</name>
    <name type="common">Marine diatom</name>
    <name type="synonym">Cyclotella nana</name>
    <dbReference type="NCBI Taxonomy" id="35128"/>
    <lineage>
        <taxon>Eukaryota</taxon>
        <taxon>Sar</taxon>
        <taxon>Stramenopiles</taxon>
        <taxon>Ochrophyta</taxon>
        <taxon>Bacillariophyta</taxon>
        <taxon>Coscinodiscophyceae</taxon>
        <taxon>Thalassiosirophycidae</taxon>
        <taxon>Thalassiosirales</taxon>
        <taxon>Thalassiosiraceae</taxon>
        <taxon>Thalassiosira</taxon>
    </lineage>
</organism>
<dbReference type="eggNOG" id="KOG4388">
    <property type="taxonomic scope" value="Eukaryota"/>
</dbReference>
<dbReference type="EMBL" id="CP001159">
    <property type="protein sequence ID" value="ACI64149.1"/>
    <property type="molecule type" value="Genomic_DNA"/>
</dbReference>